<dbReference type="EMBL" id="JASBWS010000194">
    <property type="protein sequence ID" value="KAJ9091682.1"/>
    <property type="molecule type" value="Genomic_DNA"/>
</dbReference>
<dbReference type="Proteomes" id="UP001230649">
    <property type="component" value="Unassembled WGS sequence"/>
</dbReference>
<sequence>METTPATIIPFRSGEVLREEEAVMITWEELMLRLESEIHSLCFPPGQHADGSLLGSSRAWLEEYLTLVEQYRKDEPSRYSAHKARIGLDMGAMVAEWLSRDRRLARRAGKVVREMFLYAWGDGFAASFKIAFNIMVEAELFSPLDDPGVHGSASFGSQPVTNAMGAPQASPGSSTIQSLADDTWASVLGLTVDETEGIDTLAEQALSELVESSWTSFPATE</sequence>
<proteinExistence type="predicted"/>
<reference evidence="1" key="1">
    <citation type="submission" date="2023-04" db="EMBL/GenBank/DDBJ databases">
        <title>Draft Genome sequencing of Naganishia species isolated from polar environments using Oxford Nanopore Technology.</title>
        <authorList>
            <person name="Leo P."/>
            <person name="Venkateswaran K."/>
        </authorList>
    </citation>
    <scope>NUCLEOTIDE SEQUENCE</scope>
    <source>
        <strain evidence="1">MNA-CCFEE 5262</strain>
    </source>
</reference>
<organism evidence="1 2">
    <name type="scientific">Naganishia adeliensis</name>
    <dbReference type="NCBI Taxonomy" id="92952"/>
    <lineage>
        <taxon>Eukaryota</taxon>
        <taxon>Fungi</taxon>
        <taxon>Dikarya</taxon>
        <taxon>Basidiomycota</taxon>
        <taxon>Agaricomycotina</taxon>
        <taxon>Tremellomycetes</taxon>
        <taxon>Filobasidiales</taxon>
        <taxon>Filobasidiaceae</taxon>
        <taxon>Naganishia</taxon>
    </lineage>
</organism>
<evidence type="ECO:0000313" key="2">
    <source>
        <dbReference type="Proteomes" id="UP001230649"/>
    </source>
</evidence>
<evidence type="ECO:0000313" key="1">
    <source>
        <dbReference type="EMBL" id="KAJ9091682.1"/>
    </source>
</evidence>
<accession>A0ACC2UZ86</accession>
<protein>
    <submittedName>
        <fullName evidence="1">Uncharacterized protein</fullName>
    </submittedName>
</protein>
<keyword evidence="2" id="KW-1185">Reference proteome</keyword>
<name>A0ACC2UZ86_9TREE</name>
<comment type="caution">
    <text evidence="1">The sequence shown here is derived from an EMBL/GenBank/DDBJ whole genome shotgun (WGS) entry which is preliminary data.</text>
</comment>
<gene>
    <name evidence="1" type="ORF">QFC20_007576</name>
</gene>